<organism evidence="1 2">
    <name type="scientific">Candidatus Electrothrix aarhusensis</name>
    <dbReference type="NCBI Taxonomy" id="1859131"/>
    <lineage>
        <taxon>Bacteria</taxon>
        <taxon>Pseudomonadati</taxon>
        <taxon>Thermodesulfobacteriota</taxon>
        <taxon>Desulfobulbia</taxon>
        <taxon>Desulfobulbales</taxon>
        <taxon>Desulfobulbaceae</taxon>
        <taxon>Candidatus Electrothrix</taxon>
    </lineage>
</organism>
<protein>
    <submittedName>
        <fullName evidence="1">Uncharacterized protein</fullName>
    </submittedName>
</protein>
<evidence type="ECO:0000313" key="2">
    <source>
        <dbReference type="Proteomes" id="UP000287853"/>
    </source>
</evidence>
<dbReference type="AlphaFoldDB" id="A0A3S3R192"/>
<evidence type="ECO:0000313" key="1">
    <source>
        <dbReference type="EMBL" id="RWX47733.1"/>
    </source>
</evidence>
<name>A0A3S3R192_9BACT</name>
<dbReference type="Proteomes" id="UP000287853">
    <property type="component" value="Unassembled WGS sequence"/>
</dbReference>
<accession>A0A3S3R192</accession>
<comment type="caution">
    <text evidence="1">The sequence shown here is derived from an EMBL/GenBank/DDBJ whole genome shotgun (WGS) entry which is preliminary data.</text>
</comment>
<dbReference type="EMBL" id="MTKO01000028">
    <property type="protein sequence ID" value="RWX47733.1"/>
    <property type="molecule type" value="Genomic_DNA"/>
</dbReference>
<gene>
    <name evidence="1" type="ORF">H206_06970</name>
</gene>
<reference evidence="1 2" key="1">
    <citation type="submission" date="2017-01" db="EMBL/GenBank/DDBJ databases">
        <title>The cable genome- insights into the physiology and evolution of filamentous bacteria capable of sulfide oxidation via long distance electron transfer.</title>
        <authorList>
            <person name="Schreiber L."/>
            <person name="Bjerg J.T."/>
            <person name="Boggild A."/>
            <person name="Van De Vossenberg J."/>
            <person name="Meysman F."/>
            <person name="Nielsen L.P."/>
            <person name="Schramm A."/>
            <person name="Kjeldsen K.U."/>
        </authorList>
    </citation>
    <scope>NUCLEOTIDE SEQUENCE [LARGE SCALE GENOMIC DNA]</scope>
    <source>
        <strain evidence="1">MCF</strain>
    </source>
</reference>
<proteinExistence type="predicted"/>
<sequence>MSQWYESPIKTAKSMLAISKIIKVSWPMREKRNAWM</sequence>
<keyword evidence="2" id="KW-1185">Reference proteome</keyword>